<dbReference type="GO" id="GO:0016020">
    <property type="term" value="C:membrane"/>
    <property type="evidence" value="ECO:0007669"/>
    <property type="project" value="UniProtKB-SubCell"/>
</dbReference>
<evidence type="ECO:0000259" key="6">
    <source>
        <dbReference type="Pfam" id="PF04932"/>
    </source>
</evidence>
<feature type="domain" description="O-antigen ligase-related" evidence="6">
    <location>
        <begin position="199"/>
        <end position="338"/>
    </location>
</feature>
<name>A0A370CJF1_9COXI</name>
<dbReference type="Pfam" id="PF04932">
    <property type="entry name" value="Wzy_C"/>
    <property type="match status" value="1"/>
</dbReference>
<evidence type="ECO:0000313" key="8">
    <source>
        <dbReference type="Proteomes" id="UP000226429"/>
    </source>
</evidence>
<gene>
    <name evidence="7" type="ORF">CFE62_001065</name>
</gene>
<feature type="transmembrane region" description="Helical" evidence="5">
    <location>
        <begin position="326"/>
        <end position="346"/>
    </location>
</feature>
<reference evidence="7 8" key="1">
    <citation type="journal article" date="2017" name="Int. J. Syst. Evol. Microbiol.">
        <title>Aquarickettsiella crustaci n. gen. n. sp. (Gammaproteobacteria: Legionellales: Coxiellaceae); a bacterial pathogen of the freshwater crustacean: Gammarus fossarum (Malacostraca: Amphipoda).</title>
        <authorList>
            <person name="Bojko J."/>
            <person name="Dunn A.M."/>
            <person name="Stebbing P.D."/>
            <person name="Van Aerle R."/>
            <person name="Bacela-Spychalska K."/>
            <person name="Bean T.P."/>
            <person name="Stentiford G.D."/>
        </authorList>
    </citation>
    <scope>NUCLEOTIDE SEQUENCE [LARGE SCALE GENOMIC DNA]</scope>
    <source>
        <strain evidence="7">RA15029</strain>
    </source>
</reference>
<evidence type="ECO:0000256" key="4">
    <source>
        <dbReference type="ARBA" id="ARBA00023136"/>
    </source>
</evidence>
<dbReference type="PANTHER" id="PTHR37422">
    <property type="entry name" value="TEICHURONIC ACID BIOSYNTHESIS PROTEIN TUAE"/>
    <property type="match status" value="1"/>
</dbReference>
<dbReference type="Proteomes" id="UP000226429">
    <property type="component" value="Unassembled WGS sequence"/>
</dbReference>
<feature type="transmembrane region" description="Helical" evidence="5">
    <location>
        <begin position="380"/>
        <end position="397"/>
    </location>
</feature>
<protein>
    <submittedName>
        <fullName evidence="7">O-antigen ligase family protein</fullName>
    </submittedName>
</protein>
<dbReference type="InterPro" id="IPR007016">
    <property type="entry name" value="O-antigen_ligase-rel_domated"/>
</dbReference>
<comment type="subcellular location">
    <subcellularLocation>
        <location evidence="1">Membrane</location>
        <topology evidence="1">Multi-pass membrane protein</topology>
    </subcellularLocation>
</comment>
<proteinExistence type="predicted"/>
<accession>A0A370CJF1</accession>
<keyword evidence="2 5" id="KW-0812">Transmembrane</keyword>
<dbReference type="InterPro" id="IPR051533">
    <property type="entry name" value="WaaL-like"/>
</dbReference>
<keyword evidence="7" id="KW-0436">Ligase</keyword>
<sequence length="406" mass="46222">MSIASHTDSYPVKNFFKNLSQVFAVVTAFVLPLSTAALMSFFLATVFCAVLAGDWQEKYLILRSNPVALMFVLFFGLFLIGLSYTTVPLPDALHTLIKYSKFLLGFFLFSTFRHEKTAVYAFAAFLFAASITLLLSLFKFFADWDLLHRFVSDSGVFKDHIFTGFLLAFSSYCYAVLAFLIKKGWRWFFALLFLVSVYDVLFINLGRSGYVVLLSLILLLAWQHFSWQGLVTSILVSIFLLSSLLFLPANFKDRLNLVHREINQYQHGNFDTSVGLRLEFYKNSLKLLAKHPWIGTGTGSFSHDYFNVAEDKQFVTQNPHNEYLNIAVQFGLVGVVVLSAMFLVHWRQSFRLTGIRQRFAQAVLTTIVVGSVFNSWLMDVSQGCFYVFFTALLLANLSQSPQRKIS</sequence>
<comment type="caution">
    <text evidence="7">The sequence shown here is derived from an EMBL/GenBank/DDBJ whole genome shotgun (WGS) entry which is preliminary data.</text>
</comment>
<dbReference type="AlphaFoldDB" id="A0A370CJF1"/>
<dbReference type="PANTHER" id="PTHR37422:SF13">
    <property type="entry name" value="LIPOPOLYSACCHARIDE BIOSYNTHESIS PROTEIN PA4999-RELATED"/>
    <property type="match status" value="1"/>
</dbReference>
<evidence type="ECO:0000256" key="5">
    <source>
        <dbReference type="SAM" id="Phobius"/>
    </source>
</evidence>
<feature type="transmembrane region" description="Helical" evidence="5">
    <location>
        <begin position="22"/>
        <end position="55"/>
    </location>
</feature>
<keyword evidence="3 5" id="KW-1133">Transmembrane helix</keyword>
<feature type="transmembrane region" description="Helical" evidence="5">
    <location>
        <begin position="93"/>
        <end position="112"/>
    </location>
</feature>
<keyword evidence="4 5" id="KW-0472">Membrane</keyword>
<evidence type="ECO:0000256" key="1">
    <source>
        <dbReference type="ARBA" id="ARBA00004141"/>
    </source>
</evidence>
<evidence type="ECO:0000313" key="7">
    <source>
        <dbReference type="EMBL" id="RDH40982.1"/>
    </source>
</evidence>
<evidence type="ECO:0000256" key="3">
    <source>
        <dbReference type="ARBA" id="ARBA00022989"/>
    </source>
</evidence>
<feature type="transmembrane region" description="Helical" evidence="5">
    <location>
        <begin position="119"/>
        <end position="141"/>
    </location>
</feature>
<feature type="transmembrane region" description="Helical" evidence="5">
    <location>
        <begin position="234"/>
        <end position="251"/>
    </location>
</feature>
<feature type="transmembrane region" description="Helical" evidence="5">
    <location>
        <begin position="67"/>
        <end position="87"/>
    </location>
</feature>
<keyword evidence="8" id="KW-1185">Reference proteome</keyword>
<reference evidence="7 8" key="2">
    <citation type="journal article" date="2018" name="J. Invertebr. Pathol.">
        <title>'Candidatus Aquirickettsiella gammari' (Gammaproteobacteria: Legionellales: Coxiellaceae): A bacterial pathogen of the freshwater crustacean Gammarus fossarum (Malacostraca: Amphipoda).</title>
        <authorList>
            <person name="Bojko J."/>
            <person name="Dunn A.M."/>
            <person name="Stebbing P.D."/>
            <person name="van Aerle R."/>
            <person name="Bacela-Spychalska K."/>
            <person name="Bean T.P."/>
            <person name="Urrutia A."/>
            <person name="Stentiford G.D."/>
        </authorList>
    </citation>
    <scope>NUCLEOTIDE SEQUENCE [LARGE SCALE GENOMIC DNA]</scope>
    <source>
        <strain evidence="7">RA15029</strain>
    </source>
</reference>
<evidence type="ECO:0000256" key="2">
    <source>
        <dbReference type="ARBA" id="ARBA00022692"/>
    </source>
</evidence>
<dbReference type="GO" id="GO:0016874">
    <property type="term" value="F:ligase activity"/>
    <property type="evidence" value="ECO:0007669"/>
    <property type="project" value="UniProtKB-KW"/>
</dbReference>
<dbReference type="EMBL" id="NMOS02000002">
    <property type="protein sequence ID" value="RDH40982.1"/>
    <property type="molecule type" value="Genomic_DNA"/>
</dbReference>
<organism evidence="7 8">
    <name type="scientific">Candidatus Aquirickettsiella gammari</name>
    <dbReference type="NCBI Taxonomy" id="2016198"/>
    <lineage>
        <taxon>Bacteria</taxon>
        <taxon>Pseudomonadati</taxon>
        <taxon>Pseudomonadota</taxon>
        <taxon>Gammaproteobacteria</taxon>
        <taxon>Legionellales</taxon>
        <taxon>Coxiellaceae</taxon>
        <taxon>Candidatus Aquirickettsiella</taxon>
    </lineage>
</organism>
<feature type="transmembrane region" description="Helical" evidence="5">
    <location>
        <begin position="161"/>
        <end position="180"/>
    </location>
</feature>
<feature type="transmembrane region" description="Helical" evidence="5">
    <location>
        <begin position="187"/>
        <end position="203"/>
    </location>
</feature>